<accession>A0ABP4WR02</accession>
<sequence>MREDLKTARRALGVVQRLLLREHLQRVEQLLDPSETVQVLTPGWWRGHRSLVVVTTSRLLLLRRQLKCSSADHAAYSFRRIGQLSVHAAPPEGARFRITVGLDLEEFSVTGRAAELERALLTART</sequence>
<reference evidence="2" key="1">
    <citation type="journal article" date="2019" name="Int. J. Syst. Evol. Microbiol.">
        <title>The Global Catalogue of Microorganisms (GCM) 10K type strain sequencing project: providing services to taxonomists for standard genome sequencing and annotation.</title>
        <authorList>
            <consortium name="The Broad Institute Genomics Platform"/>
            <consortium name="The Broad Institute Genome Sequencing Center for Infectious Disease"/>
            <person name="Wu L."/>
            <person name="Ma J."/>
        </authorList>
    </citation>
    <scope>NUCLEOTIDE SEQUENCE [LARGE SCALE GENOMIC DNA]</scope>
    <source>
        <strain evidence="2">JCM 14735</strain>
    </source>
</reference>
<evidence type="ECO:0008006" key="3">
    <source>
        <dbReference type="Google" id="ProtNLM"/>
    </source>
</evidence>
<evidence type="ECO:0000313" key="1">
    <source>
        <dbReference type="EMBL" id="GAA1760774.1"/>
    </source>
</evidence>
<protein>
    <recommendedName>
        <fullName evidence="3">YokE-like PH domain-containing protein</fullName>
    </recommendedName>
</protein>
<gene>
    <name evidence="1" type="ORF">GCM10009767_19850</name>
</gene>
<dbReference type="Proteomes" id="UP001501204">
    <property type="component" value="Unassembled WGS sequence"/>
</dbReference>
<evidence type="ECO:0000313" key="2">
    <source>
        <dbReference type="Proteomes" id="UP001501204"/>
    </source>
</evidence>
<dbReference type="EMBL" id="BAAAOA010000020">
    <property type="protein sequence ID" value="GAA1760774.1"/>
    <property type="molecule type" value="Genomic_DNA"/>
</dbReference>
<comment type="caution">
    <text evidence="1">The sequence shown here is derived from an EMBL/GenBank/DDBJ whole genome shotgun (WGS) entry which is preliminary data.</text>
</comment>
<name>A0ABP4WR02_9MICC</name>
<organism evidence="1 2">
    <name type="scientific">Kocuria aegyptia</name>
    <dbReference type="NCBI Taxonomy" id="330943"/>
    <lineage>
        <taxon>Bacteria</taxon>
        <taxon>Bacillati</taxon>
        <taxon>Actinomycetota</taxon>
        <taxon>Actinomycetes</taxon>
        <taxon>Micrococcales</taxon>
        <taxon>Micrococcaceae</taxon>
        <taxon>Kocuria</taxon>
    </lineage>
</organism>
<dbReference type="RefSeq" id="WP_344122090.1">
    <property type="nucleotide sequence ID" value="NZ_BAAAOA010000020.1"/>
</dbReference>
<keyword evidence="2" id="KW-1185">Reference proteome</keyword>
<proteinExistence type="predicted"/>